<sequence length="661" mass="72488">MNMANGISEASLYERLLLVAKPTGVRISPSATRVIYAVYTDTEPTDEIHSALWAADVGKEESAFPLTSGGWNDTWPQWTHDSSSVIFRTDRGHRGTLSSLFRIDLRDSDNPIRLTSQSNQKTIQQFEVGPSGSAIAFNSEDEQADQVVSVHVHGQKGPFSRLRLLHLDTNELDVIYSRDRNICSFAWMQGSDTRIVLITTESTHLDYTGSSIEILDVATRSVTHTIPFPGAIIDRPVWPSHKESPQVSSSQDIYFLAGATPNSEQSSRAVYRCNLDDSITTRVANGTQDCARGLAVAGKIVFSHVLAGLDDEVTLVNAAPDEQRHFILDSAIESFDVQISPDDPNNYVLAYATGNVSSPPEVFTFKQPLRGVFPARPMQLSDHGSIVTEFCDSTCQTLTCPSSDSTTSIEAIFLTPKGPSTSPLPTVVFLHGGPYYRARNEFSNYDHSMTHALLARNYAILNPNYRGSAGRGEAFAACLKGAVSTFDYDDIVALVVHAIEQRLVDPARLLVCGWSQGGFLAFLCAVRNAHAPFRFRGAIAGAGISDWDMFVLDADNYRANVDLVGGAPWTQTKDSVASRRASPIWEVYEAEEVPAMLIMHGEADTNVPMNQSTGFYRACVELGIPVEYVTYPGEGHVVRNRAFVLDIIQRTVDFCDRLIGG</sequence>
<dbReference type="InterPro" id="IPR001375">
    <property type="entry name" value="Peptidase_S9_cat"/>
</dbReference>
<dbReference type="PANTHER" id="PTHR42776">
    <property type="entry name" value="SERINE PEPTIDASE S9 FAMILY MEMBER"/>
    <property type="match status" value="1"/>
</dbReference>
<dbReference type="AlphaFoldDB" id="A0A5N6KXF5"/>
<evidence type="ECO:0000259" key="2">
    <source>
        <dbReference type="Pfam" id="PF00326"/>
    </source>
</evidence>
<dbReference type="SUPFAM" id="SSF82171">
    <property type="entry name" value="DPP6 N-terminal domain-like"/>
    <property type="match status" value="1"/>
</dbReference>
<evidence type="ECO:0000313" key="4">
    <source>
        <dbReference type="Proteomes" id="UP000327013"/>
    </source>
</evidence>
<dbReference type="Gene3D" id="2.120.10.30">
    <property type="entry name" value="TolB, C-terminal domain"/>
    <property type="match status" value="1"/>
</dbReference>
<dbReference type="OrthoDB" id="43744at2759"/>
<gene>
    <name evidence="3" type="ORF">FH972_023991</name>
</gene>
<accession>A0A5N6KXF5</accession>
<dbReference type="InterPro" id="IPR029058">
    <property type="entry name" value="AB_hydrolase_fold"/>
</dbReference>
<feature type="domain" description="Peptidase S9 prolyl oligopeptidase catalytic" evidence="2">
    <location>
        <begin position="452"/>
        <end position="660"/>
    </location>
</feature>
<dbReference type="Proteomes" id="UP000327013">
    <property type="component" value="Unassembled WGS sequence"/>
</dbReference>
<organism evidence="3 4">
    <name type="scientific">Carpinus fangiana</name>
    <dbReference type="NCBI Taxonomy" id="176857"/>
    <lineage>
        <taxon>Eukaryota</taxon>
        <taxon>Viridiplantae</taxon>
        <taxon>Streptophyta</taxon>
        <taxon>Embryophyta</taxon>
        <taxon>Tracheophyta</taxon>
        <taxon>Spermatophyta</taxon>
        <taxon>Magnoliopsida</taxon>
        <taxon>eudicotyledons</taxon>
        <taxon>Gunneridae</taxon>
        <taxon>Pentapetalae</taxon>
        <taxon>rosids</taxon>
        <taxon>fabids</taxon>
        <taxon>Fagales</taxon>
        <taxon>Betulaceae</taxon>
        <taxon>Carpinus</taxon>
    </lineage>
</organism>
<dbReference type="PANTHER" id="PTHR42776:SF27">
    <property type="entry name" value="DIPEPTIDYL PEPTIDASE FAMILY MEMBER 6"/>
    <property type="match status" value="1"/>
</dbReference>
<dbReference type="Gene3D" id="3.40.50.1820">
    <property type="entry name" value="alpha/beta hydrolase"/>
    <property type="match status" value="1"/>
</dbReference>
<dbReference type="InterPro" id="IPR011042">
    <property type="entry name" value="6-blade_b-propeller_TolB-like"/>
</dbReference>
<evidence type="ECO:0000256" key="1">
    <source>
        <dbReference type="ARBA" id="ARBA00022801"/>
    </source>
</evidence>
<keyword evidence="4" id="KW-1185">Reference proteome</keyword>
<protein>
    <recommendedName>
        <fullName evidence="2">Peptidase S9 prolyl oligopeptidase catalytic domain-containing protein</fullName>
    </recommendedName>
</protein>
<reference evidence="3 4" key="1">
    <citation type="submission" date="2019-06" db="EMBL/GenBank/DDBJ databases">
        <title>A chromosomal-level reference genome of Carpinus fangiana (Coryloideae, Betulaceae).</title>
        <authorList>
            <person name="Yang X."/>
            <person name="Wang Z."/>
            <person name="Zhang L."/>
            <person name="Hao G."/>
            <person name="Liu J."/>
            <person name="Yang Y."/>
        </authorList>
    </citation>
    <scope>NUCLEOTIDE SEQUENCE [LARGE SCALE GENOMIC DNA]</scope>
    <source>
        <strain evidence="3">Cfa_2016G</strain>
        <tissue evidence="3">Leaf</tissue>
    </source>
</reference>
<dbReference type="GO" id="GO:0006508">
    <property type="term" value="P:proteolysis"/>
    <property type="evidence" value="ECO:0007669"/>
    <property type="project" value="InterPro"/>
</dbReference>
<dbReference type="EMBL" id="VIBQ01000016">
    <property type="protein sequence ID" value="KAB8356408.1"/>
    <property type="molecule type" value="Genomic_DNA"/>
</dbReference>
<evidence type="ECO:0000313" key="3">
    <source>
        <dbReference type="EMBL" id="KAB8356408.1"/>
    </source>
</evidence>
<dbReference type="GO" id="GO:0004252">
    <property type="term" value="F:serine-type endopeptidase activity"/>
    <property type="evidence" value="ECO:0007669"/>
    <property type="project" value="TreeGrafter"/>
</dbReference>
<keyword evidence="1" id="KW-0378">Hydrolase</keyword>
<comment type="caution">
    <text evidence="3">The sequence shown here is derived from an EMBL/GenBank/DDBJ whole genome shotgun (WGS) entry which is preliminary data.</text>
</comment>
<proteinExistence type="predicted"/>
<name>A0A5N6KXF5_9ROSI</name>
<dbReference type="Pfam" id="PF00326">
    <property type="entry name" value="Peptidase_S9"/>
    <property type="match status" value="1"/>
</dbReference>
<dbReference type="SUPFAM" id="SSF53474">
    <property type="entry name" value="alpha/beta-Hydrolases"/>
    <property type="match status" value="1"/>
</dbReference>